<dbReference type="Pfam" id="PF03992">
    <property type="entry name" value="ABM"/>
    <property type="match status" value="1"/>
</dbReference>
<reference evidence="2 3" key="1">
    <citation type="submission" date="2017-08" db="EMBL/GenBank/DDBJ databases">
        <title>Fine stratification of microbial communities through a metagenomic profile of the photic zone.</title>
        <authorList>
            <person name="Haro-Moreno J.M."/>
            <person name="Lopez-Perez M."/>
            <person name="De La Torre J."/>
            <person name="Picazo A."/>
            <person name="Camacho A."/>
            <person name="Rodriguez-Valera F."/>
        </authorList>
    </citation>
    <scope>NUCLEOTIDE SEQUENCE [LARGE SCALE GENOMIC DNA]</scope>
    <source>
        <strain evidence="2">MED-G24</strain>
    </source>
</reference>
<feature type="domain" description="ABM" evidence="1">
    <location>
        <begin position="8"/>
        <end position="84"/>
    </location>
</feature>
<evidence type="ECO:0000259" key="1">
    <source>
        <dbReference type="Pfam" id="PF03992"/>
    </source>
</evidence>
<sequence>MGNESRTALVEFQIREENASQAEWLEVWKPRGQDALEGEPDTVAYGATVNVENELNVLIFERYANGDESLAAHMDRPAHDDLMKALGERNMTKRRVMSTVFNDIPGYGWWGRGPAGASQQAGHLLVIIGMRFGDDAQRDRFIEISGEHAKYCYENEPDTLIYSGGIATGDADREIDLKEGELVFVMACTSQEAAQKHAEDPNHLAVGGKLEEAGVNMEVTFMRTYRSTEFGYLWRE</sequence>
<gene>
    <name evidence="2" type="ORF">CNE99_04880</name>
</gene>
<dbReference type="EMBL" id="NTKD01000019">
    <property type="protein sequence ID" value="PDH39784.1"/>
    <property type="molecule type" value="Genomic_DNA"/>
</dbReference>
<proteinExistence type="predicted"/>
<dbReference type="SUPFAM" id="SSF54909">
    <property type="entry name" value="Dimeric alpha+beta barrel"/>
    <property type="match status" value="1"/>
</dbReference>
<dbReference type="InterPro" id="IPR011008">
    <property type="entry name" value="Dimeric_a/b-barrel"/>
</dbReference>
<protein>
    <recommendedName>
        <fullName evidence="1">ABM domain-containing protein</fullName>
    </recommendedName>
</protein>
<name>A0A2A5WUA7_9GAMM</name>
<evidence type="ECO:0000313" key="3">
    <source>
        <dbReference type="Proteomes" id="UP000219327"/>
    </source>
</evidence>
<dbReference type="Proteomes" id="UP000219327">
    <property type="component" value="Unassembled WGS sequence"/>
</dbReference>
<organism evidence="2 3">
    <name type="scientific">OM182 bacterium MED-G24</name>
    <dbReference type="NCBI Taxonomy" id="1986255"/>
    <lineage>
        <taxon>Bacteria</taxon>
        <taxon>Pseudomonadati</taxon>
        <taxon>Pseudomonadota</taxon>
        <taxon>Gammaproteobacteria</taxon>
        <taxon>OMG group</taxon>
        <taxon>OM182 clade</taxon>
    </lineage>
</organism>
<evidence type="ECO:0000313" key="2">
    <source>
        <dbReference type="EMBL" id="PDH39784.1"/>
    </source>
</evidence>
<comment type="caution">
    <text evidence="2">The sequence shown here is derived from an EMBL/GenBank/DDBJ whole genome shotgun (WGS) entry which is preliminary data.</text>
</comment>
<dbReference type="InterPro" id="IPR007138">
    <property type="entry name" value="ABM_dom"/>
</dbReference>
<accession>A0A2A5WUA7</accession>
<dbReference type="Gene3D" id="3.30.70.100">
    <property type="match status" value="1"/>
</dbReference>
<dbReference type="AlphaFoldDB" id="A0A2A5WUA7"/>